<gene>
    <name evidence="2" type="ORF">JKP88DRAFT_323040</name>
</gene>
<keyword evidence="1" id="KW-0732">Signal</keyword>
<sequence>MVWRRGLLVLLAAPLSRPCCAFVQASFGAARERAVIARHGSDSASEGRAFAIEQLCMVEDTDMFGHMYHGNYIKWLARASQKCLGHDTVLIGVDALRYRNAAVLGDNMVISGTFSEDAQAWQCSVVDARNEKRVFVTASVLLGTASSDAGASALAGKVESVPQSAQYFDMVAYGDELGADGALSPSSVINYMERTRTLSLGPPEEGLYRLHKQGTDIVISRISDLRLDHTVRIAPGAELEVVNSGSANRRTVSVRQRVYVKAPDEVSGRRLIAHATVELLCIDGATKKLSAFPDWILERLHVISSI</sequence>
<dbReference type="AlphaFoldDB" id="A0A835YTJ2"/>
<proteinExistence type="predicted"/>
<name>A0A835YTJ2_9STRA</name>
<feature type="chain" id="PRO_5032595882" description="Thioesterase domain-containing protein" evidence="1">
    <location>
        <begin position="22"/>
        <end position="306"/>
    </location>
</feature>
<evidence type="ECO:0000313" key="3">
    <source>
        <dbReference type="Proteomes" id="UP000664859"/>
    </source>
</evidence>
<dbReference type="SUPFAM" id="SSF54637">
    <property type="entry name" value="Thioesterase/thiol ester dehydrase-isomerase"/>
    <property type="match status" value="2"/>
</dbReference>
<evidence type="ECO:0008006" key="4">
    <source>
        <dbReference type="Google" id="ProtNLM"/>
    </source>
</evidence>
<protein>
    <recommendedName>
        <fullName evidence="4">Thioesterase domain-containing protein</fullName>
    </recommendedName>
</protein>
<organism evidence="2 3">
    <name type="scientific">Tribonema minus</name>
    <dbReference type="NCBI Taxonomy" id="303371"/>
    <lineage>
        <taxon>Eukaryota</taxon>
        <taxon>Sar</taxon>
        <taxon>Stramenopiles</taxon>
        <taxon>Ochrophyta</taxon>
        <taxon>PX clade</taxon>
        <taxon>Xanthophyceae</taxon>
        <taxon>Tribonematales</taxon>
        <taxon>Tribonemataceae</taxon>
        <taxon>Tribonema</taxon>
    </lineage>
</organism>
<dbReference type="OrthoDB" id="190989at2759"/>
<dbReference type="InterPro" id="IPR029069">
    <property type="entry name" value="HotDog_dom_sf"/>
</dbReference>
<reference evidence="2" key="1">
    <citation type="submission" date="2021-02" db="EMBL/GenBank/DDBJ databases">
        <title>First Annotated Genome of the Yellow-green Alga Tribonema minus.</title>
        <authorList>
            <person name="Mahan K.M."/>
        </authorList>
    </citation>
    <scope>NUCLEOTIDE SEQUENCE</scope>
    <source>
        <strain evidence="2">UTEX B ZZ1240</strain>
    </source>
</reference>
<keyword evidence="3" id="KW-1185">Reference proteome</keyword>
<dbReference type="Gene3D" id="3.10.129.10">
    <property type="entry name" value="Hotdog Thioesterase"/>
    <property type="match status" value="2"/>
</dbReference>
<evidence type="ECO:0000313" key="2">
    <source>
        <dbReference type="EMBL" id="KAG5180794.1"/>
    </source>
</evidence>
<feature type="signal peptide" evidence="1">
    <location>
        <begin position="1"/>
        <end position="21"/>
    </location>
</feature>
<comment type="caution">
    <text evidence="2">The sequence shown here is derived from an EMBL/GenBank/DDBJ whole genome shotgun (WGS) entry which is preliminary data.</text>
</comment>
<evidence type="ECO:0000256" key="1">
    <source>
        <dbReference type="SAM" id="SignalP"/>
    </source>
</evidence>
<accession>A0A835YTJ2</accession>
<dbReference type="Proteomes" id="UP000664859">
    <property type="component" value="Unassembled WGS sequence"/>
</dbReference>
<dbReference type="EMBL" id="JAFCMP010000357">
    <property type="protein sequence ID" value="KAG5180794.1"/>
    <property type="molecule type" value="Genomic_DNA"/>
</dbReference>